<keyword evidence="6 9" id="KW-0326">Glycosidase</keyword>
<keyword evidence="4 9" id="KW-0378">Hydrolase</keyword>
<dbReference type="KEGG" id="obg:Verru16b_00621"/>
<comment type="similarity">
    <text evidence="2">Belongs to the glycosyl hydrolase 8 (cellulase D) family.</text>
</comment>
<dbReference type="OrthoDB" id="9803461at2"/>
<evidence type="ECO:0000256" key="3">
    <source>
        <dbReference type="ARBA" id="ARBA00012601"/>
    </source>
</evidence>
<evidence type="ECO:0000313" key="10">
    <source>
        <dbReference type="Proteomes" id="UP000095228"/>
    </source>
</evidence>
<dbReference type="InterPro" id="IPR012341">
    <property type="entry name" value="6hp_glycosidase-like_sf"/>
</dbReference>
<dbReference type="GO" id="GO:0008810">
    <property type="term" value="F:cellulase activity"/>
    <property type="evidence" value="ECO:0007669"/>
    <property type="project" value="UniProtKB-EC"/>
</dbReference>
<dbReference type="RefSeq" id="WP_069960908.1">
    <property type="nucleotide sequence ID" value="NZ_CP016094.1"/>
</dbReference>
<dbReference type="EMBL" id="CP016094">
    <property type="protein sequence ID" value="AOS43572.1"/>
    <property type="molecule type" value="Genomic_DNA"/>
</dbReference>
<evidence type="ECO:0000313" key="9">
    <source>
        <dbReference type="EMBL" id="AOS43572.1"/>
    </source>
</evidence>
<dbReference type="InterPro" id="IPR002037">
    <property type="entry name" value="Glyco_hydro_8"/>
</dbReference>
<evidence type="ECO:0000256" key="1">
    <source>
        <dbReference type="ARBA" id="ARBA00000966"/>
    </source>
</evidence>
<proteinExistence type="inferred from homology"/>
<dbReference type="STRING" id="1838286.Verru16b_00621"/>
<keyword evidence="9" id="KW-0858">Xylan degradation</keyword>
<keyword evidence="7" id="KW-0119">Carbohydrate metabolism</keyword>
<dbReference type="EC" id="3.2.1.4" evidence="3"/>
<comment type="catalytic activity">
    <reaction evidence="1">
        <text>Endohydrolysis of (1-&gt;4)-beta-D-glucosidic linkages in cellulose, lichenin and cereal beta-D-glucans.</text>
        <dbReference type="EC" id="3.2.1.4"/>
    </reaction>
</comment>
<evidence type="ECO:0000256" key="4">
    <source>
        <dbReference type="ARBA" id="ARBA00022801"/>
    </source>
</evidence>
<evidence type="ECO:0000256" key="6">
    <source>
        <dbReference type="ARBA" id="ARBA00023295"/>
    </source>
</evidence>
<dbReference type="SUPFAM" id="SSF48208">
    <property type="entry name" value="Six-hairpin glycosidases"/>
    <property type="match status" value="1"/>
</dbReference>
<keyword evidence="10" id="KW-1185">Reference proteome</keyword>
<dbReference type="InterPro" id="IPR008928">
    <property type="entry name" value="6-hairpin_glycosidase_sf"/>
</dbReference>
<evidence type="ECO:0000256" key="8">
    <source>
        <dbReference type="SAM" id="SignalP"/>
    </source>
</evidence>
<accession>A0A1D8ARR7</accession>
<dbReference type="GO" id="GO:0045493">
    <property type="term" value="P:xylan catabolic process"/>
    <property type="evidence" value="ECO:0007669"/>
    <property type="project" value="UniProtKB-KW"/>
</dbReference>
<evidence type="ECO:0000256" key="2">
    <source>
        <dbReference type="ARBA" id="ARBA00009209"/>
    </source>
</evidence>
<dbReference type="GO" id="GO:0030245">
    <property type="term" value="P:cellulose catabolic process"/>
    <property type="evidence" value="ECO:0007669"/>
    <property type="project" value="UniProtKB-KW"/>
</dbReference>
<feature type="signal peptide" evidence="8">
    <location>
        <begin position="1"/>
        <end position="20"/>
    </location>
</feature>
<protein>
    <recommendedName>
        <fullName evidence="3">cellulase</fullName>
        <ecNumber evidence="3">3.2.1.4</ecNumber>
    </recommendedName>
</protein>
<dbReference type="PATRIC" id="fig|1838286.3.peg.628"/>
<dbReference type="Gene3D" id="1.50.10.10">
    <property type="match status" value="1"/>
</dbReference>
<keyword evidence="8" id="KW-0732">Signal</keyword>
<name>A0A1D8ARR7_9BACT</name>
<dbReference type="PRINTS" id="PR00735">
    <property type="entry name" value="GLHYDRLASE8"/>
</dbReference>
<gene>
    <name evidence="9" type="ORF">Verru16b_00621</name>
</gene>
<keyword evidence="7" id="KW-0624">Polysaccharide degradation</keyword>
<dbReference type="Pfam" id="PF01270">
    <property type="entry name" value="Glyco_hydro_8"/>
    <property type="match status" value="1"/>
</dbReference>
<organism evidence="9 10">
    <name type="scientific">Lacunisphaera limnophila</name>
    <dbReference type="NCBI Taxonomy" id="1838286"/>
    <lineage>
        <taxon>Bacteria</taxon>
        <taxon>Pseudomonadati</taxon>
        <taxon>Verrucomicrobiota</taxon>
        <taxon>Opitutia</taxon>
        <taxon>Opitutales</taxon>
        <taxon>Opitutaceae</taxon>
        <taxon>Lacunisphaera</taxon>
    </lineage>
</organism>
<sequence length="412" mass="46344">MKRLLFFLILNSSFFLSGVAATPEPAGAAATGQYRNLFKEYLGKSDAEIAARVQGAWQQLFAGDPNAEALYYPVPGGMAYVPDINNHDVRSEGLSYGMMIAVQMDQREHFNALWKFARHYMYYDAGPLRGYFAWHTAYDGRRLSAGPAPDGEAWFVMALFFASHRWGDGEGIFAYSTEAQALLRTMLHKDQEPGRGAITPMFDRVEKQIVFTPHPPGSTFTDPSYHLPAFTALWARWAADPADRAFLAEVTQVSRGLFKKAAHPRTGLMPDYSAFDGSPRTMPWGNHDEFRYDAWRTLGNPALDWSWWQADPWQVEQSNRVLTFLASHGAQLPDRFKIDGTPVSTDYNTEGLMAQAAVAALAADRPIGQPWVQYLWDMPMPKGRQRYYDGLLTMLALLQVSGNYRIYGPVNP</sequence>
<reference evidence="9 10" key="1">
    <citation type="submission" date="2016-06" db="EMBL/GenBank/DDBJ databases">
        <title>Three novel species with peptidoglycan cell walls form the new genus Lacunisphaera gen. nov. in the family Opitutaceae of the verrucomicrobial subdivision 4.</title>
        <authorList>
            <person name="Rast P."/>
            <person name="Gloeckner I."/>
            <person name="Jogler M."/>
            <person name="Boedeker C."/>
            <person name="Jeske O."/>
            <person name="Wiegand S."/>
            <person name="Reinhardt R."/>
            <person name="Schumann P."/>
            <person name="Rohde M."/>
            <person name="Spring S."/>
            <person name="Gloeckner F.O."/>
            <person name="Jogler C."/>
        </authorList>
    </citation>
    <scope>NUCLEOTIDE SEQUENCE [LARGE SCALE GENOMIC DNA]</scope>
    <source>
        <strain evidence="9 10">IG16b</strain>
    </source>
</reference>
<dbReference type="Proteomes" id="UP000095228">
    <property type="component" value="Chromosome"/>
</dbReference>
<dbReference type="AlphaFoldDB" id="A0A1D8ARR7"/>
<keyword evidence="5" id="KW-0136">Cellulose degradation</keyword>
<feature type="chain" id="PRO_5009104997" description="cellulase" evidence="8">
    <location>
        <begin position="21"/>
        <end position="412"/>
    </location>
</feature>
<evidence type="ECO:0000256" key="5">
    <source>
        <dbReference type="ARBA" id="ARBA00023001"/>
    </source>
</evidence>
<evidence type="ECO:0000256" key="7">
    <source>
        <dbReference type="ARBA" id="ARBA00023326"/>
    </source>
</evidence>